<accession>A0ABV3L6S4</accession>
<gene>
    <name evidence="1" type="ORF">AB0T83_10855</name>
</gene>
<proteinExistence type="predicted"/>
<organism evidence="1 2">
    <name type="scientific">Meridianimarinicoccus marinus</name>
    <dbReference type="NCBI Taxonomy" id="3231483"/>
    <lineage>
        <taxon>Bacteria</taxon>
        <taxon>Pseudomonadati</taxon>
        <taxon>Pseudomonadota</taxon>
        <taxon>Alphaproteobacteria</taxon>
        <taxon>Rhodobacterales</taxon>
        <taxon>Paracoccaceae</taxon>
        <taxon>Meridianimarinicoccus</taxon>
    </lineage>
</organism>
<reference evidence="1 2" key="1">
    <citation type="submission" date="2024-07" db="EMBL/GenBank/DDBJ databases">
        <authorList>
            <person name="Kang M."/>
        </authorList>
    </citation>
    <scope>NUCLEOTIDE SEQUENCE [LARGE SCALE GENOMIC DNA]</scope>
    <source>
        <strain evidence="1 2">DFM31</strain>
    </source>
</reference>
<dbReference type="Proteomes" id="UP001553161">
    <property type="component" value="Unassembled WGS sequence"/>
</dbReference>
<dbReference type="RefSeq" id="WP_366193056.1">
    <property type="nucleotide sequence ID" value="NZ_JBFBVU010000011.1"/>
</dbReference>
<protein>
    <submittedName>
        <fullName evidence="1">Uncharacterized protein</fullName>
    </submittedName>
</protein>
<sequence>MELRGQPGTSRLGDAAAEAITRNGAIWGAIPGTRLLGLSYHRDIFEKPVMSPPSDQPEFTALTVPTFIGTFRTFDVVYVQTRPPAAPIFATDVLGRLIYRTGFGGSPGGSTATLKTALTRG</sequence>
<keyword evidence="2" id="KW-1185">Reference proteome</keyword>
<evidence type="ECO:0000313" key="1">
    <source>
        <dbReference type="EMBL" id="MEV8467279.1"/>
    </source>
</evidence>
<comment type="caution">
    <text evidence="1">The sequence shown here is derived from an EMBL/GenBank/DDBJ whole genome shotgun (WGS) entry which is preliminary data.</text>
</comment>
<dbReference type="EMBL" id="JBFBVU010000011">
    <property type="protein sequence ID" value="MEV8467279.1"/>
    <property type="molecule type" value="Genomic_DNA"/>
</dbReference>
<evidence type="ECO:0000313" key="2">
    <source>
        <dbReference type="Proteomes" id="UP001553161"/>
    </source>
</evidence>
<name>A0ABV3L6S4_9RHOB</name>